<dbReference type="InterPro" id="IPR029047">
    <property type="entry name" value="HSP70_peptide-bd_sf"/>
</dbReference>
<dbReference type="InParanoid" id="I2H8G8"/>
<dbReference type="Pfam" id="PF00012">
    <property type="entry name" value="HSP70"/>
    <property type="match status" value="1"/>
</dbReference>
<dbReference type="EMBL" id="HE806323">
    <property type="protein sequence ID" value="CCH62670.1"/>
    <property type="molecule type" value="Genomic_DNA"/>
</dbReference>
<evidence type="ECO:0000313" key="6">
    <source>
        <dbReference type="EMBL" id="CCH62670.1"/>
    </source>
</evidence>
<sequence>MSIPVGIDFGNLNSIYAVTRNKGIDIVVNEVSNRSTPTIVGFGEKNRFIGEAGKTKQASNVKNTVGSLKRILGLSFEEQSELAIEQNYVDAQLIKTQEDNVGVRVNYLNQPQEFSSTQLAAMFFSKSKRTIEDETKAPVTDAVITVPAWYGEKQRYAVHDAAKMADLNPVNIINETTAAAITYGLFKPDLPVKSKDTPEVKPRIVGIIDIGHSTYTCSIIAFYQNELKVLGTGYDKHFGGRNIDYAIANHFVEEFKSKYKIDISTNPKAFNRIVASSEKLKKVLSVNTSSSFSVESVMDDIDVKSELAREDLEEMISPLLSKVSGPVELALNQAKISVDKIDSIELIGGTTRVPAIKQQLSQLFKGRPLASTINQDEAIAKGAAFVCATHSPIVRVRPYKFQDINPYSVTYEWERQDISEPNEITSLEVFPKDCPIPSTKIFTLPRSGDFSVHINYTNPLEVSKSTNQKLSRWHIHGISLEEDQESVPVELRLRSEISGFYIIRDAYTLKQDPSITEKPNTGEKNHNNSQKPKYVRDKRLNVKSHTFAISHKALKELKKIEEDMIKQDILVEETEERKNSFEEYIYNLRAKLEGDYVPFVSEDEKEKLQSLLLQEEDWLYEDGEDASKEEYMTRHDALSELADPIRRRYLESEKQKQLAKDASNLSKQQQTNDKKVVQNNEGRDEKSQKIDKEGDVDMAD</sequence>
<comment type="similarity">
    <text evidence="1">Belongs to the heat shock protein 70 family.</text>
</comment>
<dbReference type="GO" id="GO:0005829">
    <property type="term" value="C:cytosol"/>
    <property type="evidence" value="ECO:0007669"/>
    <property type="project" value="TreeGrafter"/>
</dbReference>
<evidence type="ECO:0000256" key="1">
    <source>
        <dbReference type="ARBA" id="ARBA00007381"/>
    </source>
</evidence>
<feature type="compositionally biased region" description="Basic and acidic residues" evidence="5">
    <location>
        <begin position="672"/>
        <end position="700"/>
    </location>
</feature>
<evidence type="ECO:0000256" key="4">
    <source>
        <dbReference type="ARBA" id="ARBA00023016"/>
    </source>
</evidence>
<reference evidence="6 7" key="1">
    <citation type="journal article" date="2011" name="Proc. Natl. Acad. Sci. U.S.A.">
        <title>Evolutionary erosion of yeast sex chromosomes by mating-type switching accidents.</title>
        <authorList>
            <person name="Gordon J.L."/>
            <person name="Armisen D."/>
            <person name="Proux-Wera E."/>
            <person name="Oheigeartaigh S.S."/>
            <person name="Byrne K.P."/>
            <person name="Wolfe K.H."/>
        </authorList>
    </citation>
    <scope>NUCLEOTIDE SEQUENCE [LARGE SCALE GENOMIC DNA]</scope>
    <source>
        <strain evidence="7">ATCC 34711 / CBS 6284 / DSM 70876 / NBRC 10599 / NRRL Y-10934 / UCD 77-7</strain>
    </source>
</reference>
<feature type="region of interest" description="Disordered" evidence="5">
    <location>
        <begin position="513"/>
        <end position="534"/>
    </location>
</feature>
<evidence type="ECO:0000256" key="2">
    <source>
        <dbReference type="ARBA" id="ARBA00022741"/>
    </source>
</evidence>
<dbReference type="PROSITE" id="PS00329">
    <property type="entry name" value="HSP70_2"/>
    <property type="match status" value="1"/>
</dbReference>
<dbReference type="KEGG" id="tbl:TBLA_0H03890"/>
<keyword evidence="4" id="KW-0346">Stress response</keyword>
<dbReference type="PROSITE" id="PS01036">
    <property type="entry name" value="HSP70_3"/>
    <property type="match status" value="1"/>
</dbReference>
<gene>
    <name evidence="6" type="primary">TBLA0H03890</name>
    <name evidence="6" type="ORF">TBLA_0H03890</name>
</gene>
<accession>I2H8G8</accession>
<dbReference type="Proteomes" id="UP000002866">
    <property type="component" value="Chromosome 8"/>
</dbReference>
<dbReference type="PANTHER" id="PTHR45639:SF4">
    <property type="entry name" value="HSC70CB, ISOFORM G"/>
    <property type="match status" value="1"/>
</dbReference>
<dbReference type="SUPFAM" id="SSF100934">
    <property type="entry name" value="Heat shock protein 70kD (HSP70), C-terminal subdomain"/>
    <property type="match status" value="1"/>
</dbReference>
<dbReference type="AlphaFoldDB" id="I2H8G8"/>
<dbReference type="InterPro" id="IPR013126">
    <property type="entry name" value="Hsp_70_fam"/>
</dbReference>
<dbReference type="STRING" id="1071380.I2H8G8"/>
<dbReference type="GO" id="GO:0005634">
    <property type="term" value="C:nucleus"/>
    <property type="evidence" value="ECO:0007669"/>
    <property type="project" value="TreeGrafter"/>
</dbReference>
<dbReference type="PANTHER" id="PTHR45639">
    <property type="entry name" value="HSC70CB, ISOFORM G-RELATED"/>
    <property type="match status" value="1"/>
</dbReference>
<dbReference type="InterPro" id="IPR043129">
    <property type="entry name" value="ATPase_NBD"/>
</dbReference>
<keyword evidence="7" id="KW-1185">Reference proteome</keyword>
<dbReference type="RefSeq" id="XP_004182189.1">
    <property type="nucleotide sequence ID" value="XM_004182141.1"/>
</dbReference>
<organism evidence="6 7">
    <name type="scientific">Henningerozyma blattae (strain ATCC 34711 / CBS 6284 / DSM 70876 / NBRC 10599 / NRRL Y-10934 / UCD 77-7)</name>
    <name type="common">Yeast</name>
    <name type="synonym">Tetrapisispora blattae</name>
    <dbReference type="NCBI Taxonomy" id="1071380"/>
    <lineage>
        <taxon>Eukaryota</taxon>
        <taxon>Fungi</taxon>
        <taxon>Dikarya</taxon>
        <taxon>Ascomycota</taxon>
        <taxon>Saccharomycotina</taxon>
        <taxon>Saccharomycetes</taxon>
        <taxon>Saccharomycetales</taxon>
        <taxon>Saccharomycetaceae</taxon>
        <taxon>Henningerozyma</taxon>
    </lineage>
</organism>
<name>I2H8G8_HENB6</name>
<dbReference type="SUPFAM" id="SSF53067">
    <property type="entry name" value="Actin-like ATPase domain"/>
    <property type="match status" value="2"/>
</dbReference>
<keyword evidence="2" id="KW-0547">Nucleotide-binding</keyword>
<dbReference type="SUPFAM" id="SSF100920">
    <property type="entry name" value="Heat shock protein 70kD (HSP70), peptide-binding domain"/>
    <property type="match status" value="1"/>
</dbReference>
<dbReference type="Gene3D" id="3.30.30.30">
    <property type="match status" value="1"/>
</dbReference>
<dbReference type="FunFam" id="3.90.640.10:FF:000004">
    <property type="entry name" value="Heat shock 70 kDa protein 4"/>
    <property type="match status" value="1"/>
</dbReference>
<dbReference type="Gene3D" id="1.20.1270.10">
    <property type="match status" value="1"/>
</dbReference>
<dbReference type="Gene3D" id="3.30.420.40">
    <property type="match status" value="2"/>
</dbReference>
<dbReference type="GO" id="GO:0140662">
    <property type="term" value="F:ATP-dependent protein folding chaperone"/>
    <property type="evidence" value="ECO:0007669"/>
    <property type="project" value="InterPro"/>
</dbReference>
<dbReference type="FunFam" id="1.20.1270.10:FF:000002">
    <property type="entry name" value="Heat shock 70 kDa protein 4"/>
    <property type="match status" value="1"/>
</dbReference>
<dbReference type="eggNOG" id="KOG0103">
    <property type="taxonomic scope" value="Eukaryota"/>
</dbReference>
<dbReference type="FunFam" id="3.30.30.30:FF:000002">
    <property type="entry name" value="Heat shock 70 kDa protein 4"/>
    <property type="match status" value="1"/>
</dbReference>
<dbReference type="InterPro" id="IPR018181">
    <property type="entry name" value="Heat_shock_70_CS"/>
</dbReference>
<evidence type="ECO:0000256" key="3">
    <source>
        <dbReference type="ARBA" id="ARBA00022840"/>
    </source>
</evidence>
<dbReference type="Gene3D" id="3.90.640.10">
    <property type="entry name" value="Actin, Chain A, domain 4"/>
    <property type="match status" value="1"/>
</dbReference>
<dbReference type="InterPro" id="IPR029048">
    <property type="entry name" value="HSP70_C_sf"/>
</dbReference>
<dbReference type="GeneID" id="14497827"/>
<dbReference type="HOGENOM" id="CLU_005965_5_1_1"/>
<keyword evidence="3" id="KW-0067">ATP-binding</keyword>
<dbReference type="GO" id="GO:0005524">
    <property type="term" value="F:ATP binding"/>
    <property type="evidence" value="ECO:0007669"/>
    <property type="project" value="UniProtKB-KW"/>
</dbReference>
<feature type="region of interest" description="Disordered" evidence="5">
    <location>
        <begin position="652"/>
        <end position="700"/>
    </location>
</feature>
<dbReference type="Gene3D" id="2.60.34.10">
    <property type="entry name" value="Substrate Binding Domain Of DNAk, Chain A, domain 1"/>
    <property type="match status" value="1"/>
</dbReference>
<dbReference type="OrthoDB" id="434160at2759"/>
<evidence type="ECO:0000256" key="5">
    <source>
        <dbReference type="SAM" id="MobiDB-lite"/>
    </source>
</evidence>
<dbReference type="PRINTS" id="PR00301">
    <property type="entry name" value="HEATSHOCK70"/>
</dbReference>
<protein>
    <submittedName>
        <fullName evidence="6">Uncharacterized protein</fullName>
    </submittedName>
</protein>
<evidence type="ECO:0000313" key="7">
    <source>
        <dbReference type="Proteomes" id="UP000002866"/>
    </source>
</evidence>
<proteinExistence type="inferred from homology"/>